<dbReference type="AlphaFoldDB" id="A0A840E056"/>
<reference evidence="1 2" key="1">
    <citation type="submission" date="2020-08" db="EMBL/GenBank/DDBJ databases">
        <title>Genomic Encyclopedia of Type Strains, Phase IV (KMG-IV): sequencing the most valuable type-strain genomes for metagenomic binning, comparative biology and taxonomic classification.</title>
        <authorList>
            <person name="Goeker M."/>
        </authorList>
    </citation>
    <scope>NUCLEOTIDE SEQUENCE [LARGE SCALE GENOMIC DNA]</scope>
    <source>
        <strain evidence="1 2">DSM 100694</strain>
    </source>
</reference>
<accession>A0A840E056</accession>
<evidence type="ECO:0000313" key="2">
    <source>
        <dbReference type="Proteomes" id="UP000585970"/>
    </source>
</evidence>
<sequence length="38" mass="4050">QTGVSSLGDLTIETNQITALNNHIGAKENIVHPIHSNL</sequence>
<comment type="caution">
    <text evidence="1">The sequence shown here is derived from an EMBL/GenBank/DDBJ whole genome shotgun (WGS) entry which is preliminary data.</text>
</comment>
<dbReference type="Proteomes" id="UP000585970">
    <property type="component" value="Unassembled WGS sequence"/>
</dbReference>
<organism evidence="1 2">
    <name type="scientific">Bartonella fuyuanensis</name>
    <dbReference type="NCBI Taxonomy" id="1460968"/>
    <lineage>
        <taxon>Bacteria</taxon>
        <taxon>Pseudomonadati</taxon>
        <taxon>Pseudomonadota</taxon>
        <taxon>Alphaproteobacteria</taxon>
        <taxon>Hyphomicrobiales</taxon>
        <taxon>Bartonellaceae</taxon>
        <taxon>Bartonella</taxon>
    </lineage>
</organism>
<feature type="non-terminal residue" evidence="1">
    <location>
        <position position="1"/>
    </location>
</feature>
<proteinExistence type="predicted"/>
<evidence type="ECO:0000313" key="1">
    <source>
        <dbReference type="EMBL" id="MBB4077132.1"/>
    </source>
</evidence>
<name>A0A840E056_9HYPH</name>
<keyword evidence="2" id="KW-1185">Reference proteome</keyword>
<dbReference type="EMBL" id="JACIFE010000023">
    <property type="protein sequence ID" value="MBB4077132.1"/>
    <property type="molecule type" value="Genomic_DNA"/>
</dbReference>
<protein>
    <submittedName>
        <fullName evidence="1">Uncharacterized protein</fullName>
    </submittedName>
</protein>
<gene>
    <name evidence="1" type="ORF">GGR08_001449</name>
</gene>